<feature type="region of interest" description="Disordered" evidence="5">
    <location>
        <begin position="129"/>
        <end position="172"/>
    </location>
</feature>
<organism evidence="8 9">
    <name type="scientific">Kineococcus gynurae</name>
    <dbReference type="NCBI Taxonomy" id="452979"/>
    <lineage>
        <taxon>Bacteria</taxon>
        <taxon>Bacillati</taxon>
        <taxon>Actinomycetota</taxon>
        <taxon>Actinomycetes</taxon>
        <taxon>Kineosporiales</taxon>
        <taxon>Kineosporiaceae</taxon>
        <taxon>Kineococcus</taxon>
    </lineage>
</organism>
<evidence type="ECO:0000256" key="1">
    <source>
        <dbReference type="ARBA" id="ARBA00004196"/>
    </source>
</evidence>
<evidence type="ECO:0000256" key="6">
    <source>
        <dbReference type="SAM" id="Phobius"/>
    </source>
</evidence>
<name>A0ABV5LX48_9ACTN</name>
<dbReference type="InterPro" id="IPR007348">
    <property type="entry name" value="CopC_dom"/>
</dbReference>
<proteinExistence type="predicted"/>
<accession>A0ABV5LX48</accession>
<dbReference type="PANTHER" id="PTHR34820:SF4">
    <property type="entry name" value="INNER MEMBRANE PROTEIN YEBZ"/>
    <property type="match status" value="1"/>
</dbReference>
<gene>
    <name evidence="8" type="ORF">ACFFVI_16825</name>
</gene>
<dbReference type="InterPro" id="IPR014755">
    <property type="entry name" value="Cu-Rt/internalin_Ig-like"/>
</dbReference>
<keyword evidence="6" id="KW-1133">Transmembrane helix</keyword>
<dbReference type="InterPro" id="IPR032694">
    <property type="entry name" value="CopC/D"/>
</dbReference>
<keyword evidence="4" id="KW-0186">Copper</keyword>
<comment type="caution">
    <text evidence="8">The sequence shown here is derived from an EMBL/GenBank/DDBJ whole genome shotgun (WGS) entry which is preliminary data.</text>
</comment>
<feature type="domain" description="CopC" evidence="7">
    <location>
        <begin position="37"/>
        <end position="130"/>
    </location>
</feature>
<keyword evidence="6" id="KW-0812">Transmembrane</keyword>
<sequence>MSRSLLRPTLSRLRPFALGLVLVTGGVIATATPSSAHDRLVSSDPTDGASLATAPDRVTLTYNNEVLQVGSEIGLSTAAGDPVPTDPATVDGKTVSVPWPAGQGGGEYTVVWRVVSSDGHPIDGTLRFSVAGTPTTSAPATASPDPSATSAAPGATPDSTPAADESDAADGSGPSGLLVGGIVVLVLLIVVGAVAVVRRRSS</sequence>
<feature type="compositionally biased region" description="Low complexity" evidence="5">
    <location>
        <begin position="131"/>
        <end position="172"/>
    </location>
</feature>
<dbReference type="InterPro" id="IPR014756">
    <property type="entry name" value="Ig_E-set"/>
</dbReference>
<keyword evidence="3" id="KW-0732">Signal</keyword>
<evidence type="ECO:0000256" key="4">
    <source>
        <dbReference type="ARBA" id="ARBA00023008"/>
    </source>
</evidence>
<protein>
    <submittedName>
        <fullName evidence="8">Copper resistance protein CopC</fullName>
    </submittedName>
</protein>
<feature type="region of interest" description="Disordered" evidence="5">
    <location>
        <begin position="77"/>
        <end position="99"/>
    </location>
</feature>
<evidence type="ECO:0000259" key="7">
    <source>
        <dbReference type="Pfam" id="PF04234"/>
    </source>
</evidence>
<dbReference type="PANTHER" id="PTHR34820">
    <property type="entry name" value="INNER MEMBRANE PROTEIN YEBZ"/>
    <property type="match status" value="1"/>
</dbReference>
<evidence type="ECO:0000256" key="5">
    <source>
        <dbReference type="SAM" id="MobiDB-lite"/>
    </source>
</evidence>
<keyword evidence="6" id="KW-0472">Membrane</keyword>
<dbReference type="Proteomes" id="UP001589748">
    <property type="component" value="Unassembled WGS sequence"/>
</dbReference>
<evidence type="ECO:0000256" key="3">
    <source>
        <dbReference type="ARBA" id="ARBA00022729"/>
    </source>
</evidence>
<evidence type="ECO:0000313" key="9">
    <source>
        <dbReference type="Proteomes" id="UP001589748"/>
    </source>
</evidence>
<reference evidence="8 9" key="1">
    <citation type="submission" date="2024-09" db="EMBL/GenBank/DDBJ databases">
        <authorList>
            <person name="Sun Q."/>
            <person name="Mori K."/>
        </authorList>
    </citation>
    <scope>NUCLEOTIDE SEQUENCE [LARGE SCALE GENOMIC DNA]</scope>
    <source>
        <strain evidence="8 9">TISTR 1856</strain>
    </source>
</reference>
<dbReference type="Pfam" id="PF04234">
    <property type="entry name" value="CopC"/>
    <property type="match status" value="1"/>
</dbReference>
<evidence type="ECO:0000256" key="2">
    <source>
        <dbReference type="ARBA" id="ARBA00022723"/>
    </source>
</evidence>
<keyword evidence="9" id="KW-1185">Reference proteome</keyword>
<dbReference type="Gene3D" id="2.60.40.1220">
    <property type="match status" value="1"/>
</dbReference>
<dbReference type="RefSeq" id="WP_380136680.1">
    <property type="nucleotide sequence ID" value="NZ_JBHLUI010000008.1"/>
</dbReference>
<evidence type="ECO:0000313" key="8">
    <source>
        <dbReference type="EMBL" id="MFB9378629.1"/>
    </source>
</evidence>
<keyword evidence="2" id="KW-0479">Metal-binding</keyword>
<comment type="subcellular location">
    <subcellularLocation>
        <location evidence="1">Cell envelope</location>
    </subcellularLocation>
</comment>
<feature type="transmembrane region" description="Helical" evidence="6">
    <location>
        <begin position="176"/>
        <end position="197"/>
    </location>
</feature>
<dbReference type="SUPFAM" id="SSF81296">
    <property type="entry name" value="E set domains"/>
    <property type="match status" value="1"/>
</dbReference>
<dbReference type="EMBL" id="JBHMDM010000007">
    <property type="protein sequence ID" value="MFB9378629.1"/>
    <property type="molecule type" value="Genomic_DNA"/>
</dbReference>